<dbReference type="Proteomes" id="UP000193570">
    <property type="component" value="Unassembled WGS sequence"/>
</dbReference>
<gene>
    <name evidence="5" type="primary">yiaO_7</name>
    <name evidence="5" type="ORF">ROJ8625_03687</name>
</gene>
<dbReference type="RefSeq" id="WP_085793360.1">
    <property type="nucleotide sequence ID" value="NZ_FWFK01000008.1"/>
</dbReference>
<keyword evidence="6" id="KW-1185">Reference proteome</keyword>
<dbReference type="EMBL" id="FWFK01000008">
    <property type="protein sequence ID" value="SLN70892.1"/>
    <property type="molecule type" value="Genomic_DNA"/>
</dbReference>
<dbReference type="CDD" id="cd13665">
    <property type="entry name" value="PBP2_TRAP_Dctp3_4"/>
    <property type="match status" value="1"/>
</dbReference>
<dbReference type="SUPFAM" id="SSF53850">
    <property type="entry name" value="Periplasmic binding protein-like II"/>
    <property type="match status" value="1"/>
</dbReference>
<feature type="signal peptide" evidence="4">
    <location>
        <begin position="1"/>
        <end position="22"/>
    </location>
</feature>
<dbReference type="Gene3D" id="3.40.190.170">
    <property type="entry name" value="Bacterial extracellular solute-binding protein, family 7"/>
    <property type="match status" value="1"/>
</dbReference>
<dbReference type="Pfam" id="PF03480">
    <property type="entry name" value="DctP"/>
    <property type="match status" value="1"/>
</dbReference>
<organism evidence="5 6">
    <name type="scientific">Roseivivax jejudonensis</name>
    <dbReference type="NCBI Taxonomy" id="1529041"/>
    <lineage>
        <taxon>Bacteria</taxon>
        <taxon>Pseudomonadati</taxon>
        <taxon>Pseudomonadota</taxon>
        <taxon>Alphaproteobacteria</taxon>
        <taxon>Rhodobacterales</taxon>
        <taxon>Roseobacteraceae</taxon>
        <taxon>Roseivivax</taxon>
    </lineage>
</organism>
<evidence type="ECO:0000256" key="2">
    <source>
        <dbReference type="ARBA" id="ARBA00022729"/>
    </source>
</evidence>
<dbReference type="PANTHER" id="PTHR33376:SF15">
    <property type="entry name" value="BLL6794 PROTEIN"/>
    <property type="match status" value="1"/>
</dbReference>
<evidence type="ECO:0000313" key="5">
    <source>
        <dbReference type="EMBL" id="SLN70892.1"/>
    </source>
</evidence>
<keyword evidence="3" id="KW-0574">Periplasm</keyword>
<evidence type="ECO:0000313" key="6">
    <source>
        <dbReference type="Proteomes" id="UP000193570"/>
    </source>
</evidence>
<dbReference type="OrthoDB" id="7822595at2"/>
<sequence length="330" mass="34245">MFKKIIPAVLGSALALSATASAAQELALGYFMGPNHPMNAAVFTPFAESLAEVSDGEMSVRLFPGGALNSSPPKQYSALLSGVMDVGFALPGYTAELFPVTTVISSPGLCKSAEDCTEALLRAKSQIEAEYDAKLLAVWANDPPILLTRDRPVRSVEDMAGLKTRVTTAADVPYLKAIGAAPVSQPVSVINQNLSNGVIDAIVIDPGSIRSFSLHEPANYVTTGLPLSGAAFVLLMNKGVWDGLSEQQKAWVEEASGDTLSRAGGAAYGAAGDAGLELAKQSGVEVIELDDEARAAFSDAMAAPFESFRGSPIGAVTGGEIYDVMKGTEG</sequence>
<evidence type="ECO:0000256" key="1">
    <source>
        <dbReference type="ARBA" id="ARBA00004418"/>
    </source>
</evidence>
<dbReference type="InterPro" id="IPR038404">
    <property type="entry name" value="TRAP_DctP_sf"/>
</dbReference>
<dbReference type="InterPro" id="IPR018389">
    <property type="entry name" value="DctP_fam"/>
</dbReference>
<evidence type="ECO:0000256" key="4">
    <source>
        <dbReference type="SAM" id="SignalP"/>
    </source>
</evidence>
<dbReference type="PANTHER" id="PTHR33376">
    <property type="match status" value="1"/>
</dbReference>
<proteinExistence type="predicted"/>
<protein>
    <submittedName>
        <fullName evidence="5">2,3-diketo-L-gulonate-binding periplasmic protein YiaO</fullName>
    </submittedName>
</protein>
<feature type="chain" id="PRO_5012100890" evidence="4">
    <location>
        <begin position="23"/>
        <end position="330"/>
    </location>
</feature>
<dbReference type="GO" id="GO:0055085">
    <property type="term" value="P:transmembrane transport"/>
    <property type="evidence" value="ECO:0007669"/>
    <property type="project" value="InterPro"/>
</dbReference>
<name>A0A1X7A5J8_9RHOB</name>
<accession>A0A1X7A5J8</accession>
<reference evidence="5 6" key="1">
    <citation type="submission" date="2017-03" db="EMBL/GenBank/DDBJ databases">
        <authorList>
            <person name="Afonso C.L."/>
            <person name="Miller P.J."/>
            <person name="Scott M.A."/>
            <person name="Spackman E."/>
            <person name="Goraichik I."/>
            <person name="Dimitrov K.M."/>
            <person name="Suarez D.L."/>
            <person name="Swayne D.E."/>
        </authorList>
    </citation>
    <scope>NUCLEOTIDE SEQUENCE [LARGE SCALE GENOMIC DNA]</scope>
    <source>
        <strain evidence="5 6">CECT 8625</strain>
    </source>
</reference>
<evidence type="ECO:0000256" key="3">
    <source>
        <dbReference type="ARBA" id="ARBA00022764"/>
    </source>
</evidence>
<dbReference type="GO" id="GO:0042597">
    <property type="term" value="C:periplasmic space"/>
    <property type="evidence" value="ECO:0007669"/>
    <property type="project" value="UniProtKB-SubCell"/>
</dbReference>
<dbReference type="NCBIfam" id="NF037995">
    <property type="entry name" value="TRAP_S1"/>
    <property type="match status" value="1"/>
</dbReference>
<comment type="subcellular location">
    <subcellularLocation>
        <location evidence="1">Periplasm</location>
    </subcellularLocation>
</comment>
<keyword evidence="2 4" id="KW-0732">Signal</keyword>
<dbReference type="AlphaFoldDB" id="A0A1X7A5J8"/>